<name>A0ABV4NU03_9GAMM</name>
<feature type="region of interest" description="Disordered" evidence="1">
    <location>
        <begin position="1"/>
        <end position="33"/>
    </location>
</feature>
<dbReference type="RefSeq" id="WP_371837057.1">
    <property type="nucleotide sequence ID" value="NZ_JBGMEK010000001.1"/>
</dbReference>
<reference evidence="2 3" key="1">
    <citation type="submission" date="2024-08" db="EMBL/GenBank/DDBJ databases">
        <authorList>
            <person name="Ishaq N."/>
        </authorList>
    </citation>
    <scope>NUCLEOTIDE SEQUENCE [LARGE SCALE GENOMIC DNA]</scope>
    <source>
        <strain evidence="2 3">DSM 18651</strain>
    </source>
</reference>
<accession>A0ABV4NU03</accession>
<organism evidence="2 3">
    <name type="scientific">Microbulbifer epialgicus</name>
    <dbReference type="NCBI Taxonomy" id="393907"/>
    <lineage>
        <taxon>Bacteria</taxon>
        <taxon>Pseudomonadati</taxon>
        <taxon>Pseudomonadota</taxon>
        <taxon>Gammaproteobacteria</taxon>
        <taxon>Cellvibrionales</taxon>
        <taxon>Microbulbiferaceae</taxon>
        <taxon>Microbulbifer</taxon>
    </lineage>
</organism>
<gene>
    <name evidence="2" type="ORF">ACCI49_00770</name>
</gene>
<evidence type="ECO:0000256" key="1">
    <source>
        <dbReference type="SAM" id="MobiDB-lite"/>
    </source>
</evidence>
<keyword evidence="3" id="KW-1185">Reference proteome</keyword>
<proteinExistence type="predicted"/>
<dbReference type="Proteomes" id="UP001569428">
    <property type="component" value="Unassembled WGS sequence"/>
</dbReference>
<dbReference type="EMBL" id="JBGMEK010000001">
    <property type="protein sequence ID" value="MFA0809436.1"/>
    <property type="molecule type" value="Genomic_DNA"/>
</dbReference>
<feature type="compositionally biased region" description="Basic and acidic residues" evidence="1">
    <location>
        <begin position="1"/>
        <end position="10"/>
    </location>
</feature>
<sequence length="86" mass="9571">MAKSKPEQAKQRTRVKSRARMKKSRGNLRSEGGSIISGGLNKLETEALDKIITWRRLSDSKATKIGSISWAIQFAANALREKGEIE</sequence>
<evidence type="ECO:0000313" key="2">
    <source>
        <dbReference type="EMBL" id="MFA0809436.1"/>
    </source>
</evidence>
<evidence type="ECO:0000313" key="3">
    <source>
        <dbReference type="Proteomes" id="UP001569428"/>
    </source>
</evidence>
<protein>
    <submittedName>
        <fullName evidence="2">Uncharacterized protein</fullName>
    </submittedName>
</protein>
<comment type="caution">
    <text evidence="2">The sequence shown here is derived from an EMBL/GenBank/DDBJ whole genome shotgun (WGS) entry which is preliminary data.</text>
</comment>
<feature type="compositionally biased region" description="Basic residues" evidence="1">
    <location>
        <begin position="11"/>
        <end position="26"/>
    </location>
</feature>